<dbReference type="Gene3D" id="3.30.450.20">
    <property type="entry name" value="PAS domain"/>
    <property type="match status" value="2"/>
</dbReference>
<dbReference type="InterPro" id="IPR004089">
    <property type="entry name" value="MCPsignal_dom"/>
</dbReference>
<dbReference type="RefSeq" id="WP_161083839.1">
    <property type="nucleotide sequence ID" value="NZ_WWCX01000016.1"/>
</dbReference>
<name>A0A845GMJ1_9BURK</name>
<feature type="domain" description="HAMP" evidence="12">
    <location>
        <begin position="341"/>
        <end position="395"/>
    </location>
</feature>
<dbReference type="SMART" id="SM00304">
    <property type="entry name" value="HAMP"/>
    <property type="match status" value="1"/>
</dbReference>
<keyword evidence="3" id="KW-0488">Methylation</keyword>
<evidence type="ECO:0000256" key="5">
    <source>
        <dbReference type="ARBA" id="ARBA00022989"/>
    </source>
</evidence>
<keyword evidence="4 10" id="KW-0812">Transmembrane</keyword>
<dbReference type="GO" id="GO:0007165">
    <property type="term" value="P:signal transduction"/>
    <property type="evidence" value="ECO:0007669"/>
    <property type="project" value="UniProtKB-KW"/>
</dbReference>
<comment type="similarity">
    <text evidence="7">Belongs to the methyl-accepting chemotaxis (MCP) protein family.</text>
</comment>
<comment type="caution">
    <text evidence="13">The sequence shown here is derived from an EMBL/GenBank/DDBJ whole genome shotgun (WGS) entry which is preliminary data.</text>
</comment>
<evidence type="ECO:0000313" key="14">
    <source>
        <dbReference type="Proteomes" id="UP000447355"/>
    </source>
</evidence>
<dbReference type="InterPro" id="IPR033479">
    <property type="entry name" value="dCache_1"/>
</dbReference>
<dbReference type="FunFam" id="1.10.287.950:FF:000001">
    <property type="entry name" value="Methyl-accepting chemotaxis sensory transducer"/>
    <property type="match status" value="1"/>
</dbReference>
<reference evidence="13" key="1">
    <citation type="submission" date="2019-12" db="EMBL/GenBank/DDBJ databases">
        <title>Novel species isolated from a subtropical stream in China.</title>
        <authorList>
            <person name="Lu H."/>
        </authorList>
    </citation>
    <scope>NUCLEOTIDE SEQUENCE [LARGE SCALE GENOMIC DNA]</scope>
    <source>
        <strain evidence="13">FT81W</strain>
    </source>
</reference>
<evidence type="ECO:0000259" key="11">
    <source>
        <dbReference type="PROSITE" id="PS50111"/>
    </source>
</evidence>
<keyword evidence="6 10" id="KW-0472">Membrane</keyword>
<dbReference type="PROSITE" id="PS50885">
    <property type="entry name" value="HAMP"/>
    <property type="match status" value="1"/>
</dbReference>
<evidence type="ECO:0000256" key="1">
    <source>
        <dbReference type="ARBA" id="ARBA00004651"/>
    </source>
</evidence>
<sequence>MSRVFSTSLSLNGKICAAATALVVISLAITATVIGIRSSASAEAAAMNLARTSAREVAGALQARIASNLSSVINLAGAMRGTRGANQALSRDQVNEMVKATLLGSEDLIGSAVTWEPNALDGKDADFAGKLPLYDPSGRYMPYWTRASGGGTHVEPIVFDSAPGANDWYDIPKRNGKVFFTEPYVYPVDGKPTLMASLVAPIMIEGKFQGTASADFMLTRLTRILNELKVIDGAKLSLISNGGLYASHPVAEKLGKKAEDIPAAGLDRVRQGQAYEYEDGQGLVHLLQPLFIHPETGPWSVQLTFPKSVALAPARELLMYTLIVSVVCAVATALVLIAVLFRLTAPLRTLAARMTALSSGDADLSVKLEVNGSDELAVIGNGFNQFVGNIHDVLVQVSDSAENVARGSAEISHGNSDLSARTEQQASALEETAASVEQLTSTVKENAENARQANELAGSASAVAQRSGAVVSQVVATMASINDSSNKIVDIISVIDGIAFQTNILALNAAVEAARAGEQGRGFAVVASEVRNLAQRSAAAAKEIKQLIDDSVGKVAAGSRLVDEAGSTMEEVVSSVQRVTAIMSEITVATAEQSEGIAQVNQAIVQMDGVTQQNAALVEEAAAAAESLQEQAAHLAQAVSVFKLDRGPAVAAPATRAPAPVARRVAPPVARASALPAAPKRVVADKPKAPAKADSEWEEF</sequence>
<dbReference type="PANTHER" id="PTHR43531">
    <property type="entry name" value="PROTEIN ICFG"/>
    <property type="match status" value="1"/>
</dbReference>
<evidence type="ECO:0000256" key="6">
    <source>
        <dbReference type="ARBA" id="ARBA00023136"/>
    </source>
</evidence>
<dbReference type="GO" id="GO:0006935">
    <property type="term" value="P:chemotaxis"/>
    <property type="evidence" value="ECO:0007669"/>
    <property type="project" value="TreeGrafter"/>
</dbReference>
<dbReference type="CDD" id="cd11386">
    <property type="entry name" value="MCP_signal"/>
    <property type="match status" value="1"/>
</dbReference>
<dbReference type="SMART" id="SM00283">
    <property type="entry name" value="MA"/>
    <property type="match status" value="1"/>
</dbReference>
<feature type="domain" description="Methyl-accepting transducer" evidence="11">
    <location>
        <begin position="400"/>
        <end position="629"/>
    </location>
</feature>
<accession>A0A845GMJ1</accession>
<evidence type="ECO:0000256" key="8">
    <source>
        <dbReference type="PROSITE-ProRule" id="PRU00284"/>
    </source>
</evidence>
<dbReference type="Gene3D" id="1.10.287.950">
    <property type="entry name" value="Methyl-accepting chemotaxis protein"/>
    <property type="match status" value="1"/>
</dbReference>
<keyword evidence="5 10" id="KW-1133">Transmembrane helix</keyword>
<dbReference type="InterPro" id="IPR003660">
    <property type="entry name" value="HAMP_dom"/>
</dbReference>
<evidence type="ECO:0000256" key="9">
    <source>
        <dbReference type="SAM" id="MobiDB-lite"/>
    </source>
</evidence>
<comment type="subcellular location">
    <subcellularLocation>
        <location evidence="1">Cell membrane</location>
        <topology evidence="1">Multi-pass membrane protein</topology>
    </subcellularLocation>
</comment>
<feature type="transmembrane region" description="Helical" evidence="10">
    <location>
        <begin position="317"/>
        <end position="341"/>
    </location>
</feature>
<dbReference type="InterPro" id="IPR051310">
    <property type="entry name" value="MCP_chemotaxis"/>
</dbReference>
<protein>
    <submittedName>
        <fullName evidence="13">HAMP domain-containing protein</fullName>
    </submittedName>
</protein>
<dbReference type="PANTHER" id="PTHR43531:SF14">
    <property type="entry name" value="METHYL-ACCEPTING CHEMOTAXIS PROTEIN I-RELATED"/>
    <property type="match status" value="1"/>
</dbReference>
<evidence type="ECO:0000256" key="7">
    <source>
        <dbReference type="ARBA" id="ARBA00029447"/>
    </source>
</evidence>
<gene>
    <name evidence="13" type="ORF">GTP90_12435</name>
</gene>
<dbReference type="GO" id="GO:0004888">
    <property type="term" value="F:transmembrane signaling receptor activity"/>
    <property type="evidence" value="ECO:0007669"/>
    <property type="project" value="TreeGrafter"/>
</dbReference>
<evidence type="ECO:0000256" key="2">
    <source>
        <dbReference type="ARBA" id="ARBA00022475"/>
    </source>
</evidence>
<feature type="compositionally biased region" description="Basic and acidic residues" evidence="9">
    <location>
        <begin position="682"/>
        <end position="700"/>
    </location>
</feature>
<evidence type="ECO:0000256" key="3">
    <source>
        <dbReference type="ARBA" id="ARBA00022481"/>
    </source>
</evidence>
<keyword evidence="8" id="KW-0807">Transducer</keyword>
<dbReference type="CDD" id="cd06225">
    <property type="entry name" value="HAMP"/>
    <property type="match status" value="1"/>
</dbReference>
<proteinExistence type="inferred from homology"/>
<organism evidence="13 14">
    <name type="scientific">Duganella vulcania</name>
    <dbReference type="NCBI Taxonomy" id="2692166"/>
    <lineage>
        <taxon>Bacteria</taxon>
        <taxon>Pseudomonadati</taxon>
        <taxon>Pseudomonadota</taxon>
        <taxon>Betaproteobacteria</taxon>
        <taxon>Burkholderiales</taxon>
        <taxon>Oxalobacteraceae</taxon>
        <taxon>Telluria group</taxon>
        <taxon>Duganella</taxon>
    </lineage>
</organism>
<dbReference type="Proteomes" id="UP000447355">
    <property type="component" value="Unassembled WGS sequence"/>
</dbReference>
<feature type="compositionally biased region" description="Low complexity" evidence="9">
    <location>
        <begin position="670"/>
        <end position="681"/>
    </location>
</feature>
<keyword evidence="2" id="KW-1003">Cell membrane</keyword>
<evidence type="ECO:0000256" key="4">
    <source>
        <dbReference type="ARBA" id="ARBA00022692"/>
    </source>
</evidence>
<dbReference type="Pfam" id="PF02743">
    <property type="entry name" value="dCache_1"/>
    <property type="match status" value="1"/>
</dbReference>
<evidence type="ECO:0000259" key="12">
    <source>
        <dbReference type="PROSITE" id="PS50885"/>
    </source>
</evidence>
<evidence type="ECO:0000256" key="10">
    <source>
        <dbReference type="SAM" id="Phobius"/>
    </source>
</evidence>
<dbReference type="GO" id="GO:0005886">
    <property type="term" value="C:plasma membrane"/>
    <property type="evidence" value="ECO:0007669"/>
    <property type="project" value="UniProtKB-SubCell"/>
</dbReference>
<feature type="region of interest" description="Disordered" evidence="9">
    <location>
        <begin position="406"/>
        <end position="431"/>
    </location>
</feature>
<feature type="compositionally biased region" description="Polar residues" evidence="9">
    <location>
        <begin position="413"/>
        <end position="427"/>
    </location>
</feature>
<feature type="region of interest" description="Disordered" evidence="9">
    <location>
        <begin position="670"/>
        <end position="700"/>
    </location>
</feature>
<dbReference type="Pfam" id="PF00015">
    <property type="entry name" value="MCPsignal"/>
    <property type="match status" value="1"/>
</dbReference>
<evidence type="ECO:0000313" key="13">
    <source>
        <dbReference type="EMBL" id="MYM94670.1"/>
    </source>
</evidence>
<dbReference type="CDD" id="cd12913">
    <property type="entry name" value="PDC1_MCP_like"/>
    <property type="match status" value="1"/>
</dbReference>
<dbReference type="PROSITE" id="PS50111">
    <property type="entry name" value="CHEMOTAXIS_TRANSDUC_2"/>
    <property type="match status" value="1"/>
</dbReference>
<dbReference type="EMBL" id="WWCX01000016">
    <property type="protein sequence ID" value="MYM94670.1"/>
    <property type="molecule type" value="Genomic_DNA"/>
</dbReference>
<dbReference type="Pfam" id="PF00672">
    <property type="entry name" value="HAMP"/>
    <property type="match status" value="1"/>
</dbReference>
<dbReference type="SUPFAM" id="SSF58104">
    <property type="entry name" value="Methyl-accepting chemotaxis protein (MCP) signaling domain"/>
    <property type="match status" value="1"/>
</dbReference>
<dbReference type="AlphaFoldDB" id="A0A845GMJ1"/>